<evidence type="ECO:0000256" key="2">
    <source>
        <dbReference type="ARBA" id="ARBA00022734"/>
    </source>
</evidence>
<comment type="similarity">
    <text evidence="1">Belongs to the jacalin lectin family.</text>
</comment>
<reference evidence="5" key="1">
    <citation type="submission" date="2019-07" db="EMBL/GenBank/DDBJ databases">
        <authorList>
            <person name="Dittberner H."/>
        </authorList>
    </citation>
    <scope>NUCLEOTIDE SEQUENCE [LARGE SCALE GENOMIC DNA]</scope>
</reference>
<dbReference type="InterPro" id="IPR036404">
    <property type="entry name" value="Jacalin-like_lectin_dom_sf"/>
</dbReference>
<comment type="caution">
    <text evidence="5">The sequence shown here is derived from an EMBL/GenBank/DDBJ whole genome shotgun (WGS) entry which is preliminary data.</text>
</comment>
<dbReference type="CDD" id="cd09612">
    <property type="entry name" value="Jacalin"/>
    <property type="match status" value="1"/>
</dbReference>
<dbReference type="Pfam" id="PF01419">
    <property type="entry name" value="Jacalin"/>
    <property type="match status" value="1"/>
</dbReference>
<dbReference type="FunFam" id="2.100.10.30:FF:000001">
    <property type="entry name" value="Jacalin-related lectin 33"/>
    <property type="match status" value="1"/>
</dbReference>
<dbReference type="InterPro" id="IPR033734">
    <property type="entry name" value="Jacalin-like_lectin_dom_plant"/>
</dbReference>
<dbReference type="EMBL" id="CABITT030000002">
    <property type="protein sequence ID" value="VVA93726.1"/>
    <property type="molecule type" value="Genomic_DNA"/>
</dbReference>
<organism evidence="5 6">
    <name type="scientific">Arabis nemorensis</name>
    <dbReference type="NCBI Taxonomy" id="586526"/>
    <lineage>
        <taxon>Eukaryota</taxon>
        <taxon>Viridiplantae</taxon>
        <taxon>Streptophyta</taxon>
        <taxon>Embryophyta</taxon>
        <taxon>Tracheophyta</taxon>
        <taxon>Spermatophyta</taxon>
        <taxon>Magnoliopsida</taxon>
        <taxon>eudicotyledons</taxon>
        <taxon>Gunneridae</taxon>
        <taxon>Pentapetalae</taxon>
        <taxon>rosids</taxon>
        <taxon>malvids</taxon>
        <taxon>Brassicales</taxon>
        <taxon>Brassicaceae</taxon>
        <taxon>Arabideae</taxon>
        <taxon>Arabis</taxon>
    </lineage>
</organism>
<feature type="domain" description="Jacalin-type lectin" evidence="4">
    <location>
        <begin position="31"/>
        <end position="190"/>
    </location>
</feature>
<evidence type="ECO:0000313" key="5">
    <source>
        <dbReference type="EMBL" id="VVA93726.1"/>
    </source>
</evidence>
<evidence type="ECO:0000256" key="1">
    <source>
        <dbReference type="ARBA" id="ARBA00006568"/>
    </source>
</evidence>
<dbReference type="Gene3D" id="2.100.10.30">
    <property type="entry name" value="Jacalin-like lectin domain"/>
    <property type="match status" value="1"/>
</dbReference>
<dbReference type="SMART" id="SM00915">
    <property type="entry name" value="Jacalin"/>
    <property type="match status" value="1"/>
</dbReference>
<dbReference type="PANTHER" id="PTHR47293">
    <property type="entry name" value="JACALIN-RELATED LECTIN 3"/>
    <property type="match status" value="1"/>
</dbReference>
<dbReference type="OrthoDB" id="581739at2759"/>
<keyword evidence="3" id="KW-0677">Repeat</keyword>
<dbReference type="PANTHER" id="PTHR47293:SF66">
    <property type="entry name" value="JACALIN-RELATED LECTIN 11-RELATED"/>
    <property type="match status" value="1"/>
</dbReference>
<evidence type="ECO:0000313" key="6">
    <source>
        <dbReference type="Proteomes" id="UP000489600"/>
    </source>
</evidence>
<dbReference type="SUPFAM" id="SSF51101">
    <property type="entry name" value="Mannose-binding lectins"/>
    <property type="match status" value="1"/>
</dbReference>
<dbReference type="GO" id="GO:0030246">
    <property type="term" value="F:carbohydrate binding"/>
    <property type="evidence" value="ECO:0007669"/>
    <property type="project" value="UniProtKB-KW"/>
</dbReference>
<keyword evidence="2" id="KW-0430">Lectin</keyword>
<protein>
    <recommendedName>
        <fullName evidence="4">Jacalin-type lectin domain-containing protein</fullName>
    </recommendedName>
</protein>
<dbReference type="Proteomes" id="UP000489600">
    <property type="component" value="Unassembled WGS sequence"/>
</dbReference>
<name>A0A565AWE3_9BRAS</name>
<keyword evidence="6" id="KW-1185">Reference proteome</keyword>
<evidence type="ECO:0000259" key="4">
    <source>
        <dbReference type="PROSITE" id="PS51752"/>
    </source>
</evidence>
<proteinExistence type="inferred from homology"/>
<gene>
    <name evidence="5" type="ORF">ANE_LOCUS4171</name>
</gene>
<dbReference type="InterPro" id="IPR001229">
    <property type="entry name" value="Jacalin-like_lectin_dom"/>
</dbReference>
<dbReference type="PROSITE" id="PS51752">
    <property type="entry name" value="JACALIN_LECTIN"/>
    <property type="match status" value="1"/>
</dbReference>
<dbReference type="AlphaFoldDB" id="A0A565AWE3"/>
<accession>A0A565AWE3</accession>
<sequence>MSKEETVSSKGKEPYGCISGVNYGTRLAPPAKKLKAQGGGFGYDWDDGVNDNVRMITVTYDGSGVNTVKFEYALGTNTVVGDKHGYSPSDDQKKEFRLKVDEYITSVEGHYGQRLPPPGPDRTTMKAFGYESMTMLNFKTNITTYKVLDIKPGYEYVGTPIKLTEEGHKIVGFYGMYSTCVNQIGVYVKPIGDA</sequence>
<evidence type="ECO:0000256" key="3">
    <source>
        <dbReference type="ARBA" id="ARBA00022737"/>
    </source>
</evidence>